<proteinExistence type="predicted"/>
<sequence>MAAPGSSALTETSSCPGTSHPPANLAHPLVTEPFAYAIWLSGNYVNIVAVEGEDISPEDYDNGAGWLPSHRQRRGRTLTRLGLTTQNALNKQGEHAPENNLPEIPRRRRAGHQARQPRLPQEDIKVVLRPRNGLDVSKVSEGLLRDTVLRAAGITATEAVDDILRSLPQQNLVMITYTAPPDNTSKGVIHNIPYYDTADDITRSLVYSKNPTVLQARRMGKTNSVLIVFDGPLVPFYVYYRGAEHRCFIPKKKHEVCMACGKVGHRADVCPHPSSEYCKTCHTTNPPPDHACSPRCALCGKDHLTWDRQCRQRYKTPFIQRQRQWANRRHVSVDSGERTRDSSKTGRTTAPPDVRLLVRDDQFPCLPVREDATMASSNLASLNGRRSRSKTRATSTKRTASRSPSANGSKKNAKVSWANQVSHSPTKELPSSHAVHDPLTTIKAELTQLKQMLEILAQGK</sequence>
<keyword evidence="1" id="KW-0863">Zinc-finger</keyword>
<feature type="compositionally biased region" description="Basic and acidic residues" evidence="2">
    <location>
        <begin position="331"/>
        <end position="344"/>
    </location>
</feature>
<evidence type="ECO:0000313" key="4">
    <source>
        <dbReference type="EMBL" id="KAH9370535.1"/>
    </source>
</evidence>
<feature type="region of interest" description="Disordered" evidence="2">
    <location>
        <begin position="376"/>
        <end position="435"/>
    </location>
</feature>
<dbReference type="GO" id="GO:0008270">
    <property type="term" value="F:zinc ion binding"/>
    <property type="evidence" value="ECO:0007669"/>
    <property type="project" value="UniProtKB-KW"/>
</dbReference>
<keyword evidence="1" id="KW-0862">Zinc</keyword>
<dbReference type="InterPro" id="IPR001878">
    <property type="entry name" value="Znf_CCHC"/>
</dbReference>
<dbReference type="EMBL" id="JABSTR010000005">
    <property type="protein sequence ID" value="KAH9370535.1"/>
    <property type="molecule type" value="Genomic_DNA"/>
</dbReference>
<feature type="compositionally biased region" description="Low complexity" evidence="2">
    <location>
        <begin position="392"/>
        <end position="406"/>
    </location>
</feature>
<dbReference type="PROSITE" id="PS50158">
    <property type="entry name" value="ZF_CCHC"/>
    <property type="match status" value="1"/>
</dbReference>
<feature type="region of interest" description="Disordered" evidence="2">
    <location>
        <begin position="322"/>
        <end position="356"/>
    </location>
</feature>
<dbReference type="OMA" id="HEVCMAC"/>
<comment type="caution">
    <text evidence="4">The sequence shown here is derived from an EMBL/GenBank/DDBJ whole genome shotgun (WGS) entry which is preliminary data.</text>
</comment>
<feature type="region of interest" description="Disordered" evidence="2">
    <location>
        <begin position="87"/>
        <end position="118"/>
    </location>
</feature>
<dbReference type="AlphaFoldDB" id="A0A9J6G6J7"/>
<accession>A0A9J6G6J7</accession>
<keyword evidence="1" id="KW-0479">Metal-binding</keyword>
<keyword evidence="5" id="KW-1185">Reference proteome</keyword>
<dbReference type="Proteomes" id="UP000821853">
    <property type="component" value="Chromosome 3"/>
</dbReference>
<name>A0A9J6G6J7_HAELO</name>
<reference evidence="4 5" key="1">
    <citation type="journal article" date="2020" name="Cell">
        <title>Large-Scale Comparative Analyses of Tick Genomes Elucidate Their Genetic Diversity and Vector Capacities.</title>
        <authorList>
            <consortium name="Tick Genome and Microbiome Consortium (TIGMIC)"/>
            <person name="Jia N."/>
            <person name="Wang J."/>
            <person name="Shi W."/>
            <person name="Du L."/>
            <person name="Sun Y."/>
            <person name="Zhan W."/>
            <person name="Jiang J.F."/>
            <person name="Wang Q."/>
            <person name="Zhang B."/>
            <person name="Ji P."/>
            <person name="Bell-Sakyi L."/>
            <person name="Cui X.M."/>
            <person name="Yuan T.T."/>
            <person name="Jiang B.G."/>
            <person name="Yang W.F."/>
            <person name="Lam T.T."/>
            <person name="Chang Q.C."/>
            <person name="Ding S.J."/>
            <person name="Wang X.J."/>
            <person name="Zhu J.G."/>
            <person name="Ruan X.D."/>
            <person name="Zhao L."/>
            <person name="Wei J.T."/>
            <person name="Ye R.Z."/>
            <person name="Que T.C."/>
            <person name="Du C.H."/>
            <person name="Zhou Y.H."/>
            <person name="Cheng J.X."/>
            <person name="Dai P.F."/>
            <person name="Guo W.B."/>
            <person name="Han X.H."/>
            <person name="Huang E.J."/>
            <person name="Li L.F."/>
            <person name="Wei W."/>
            <person name="Gao Y.C."/>
            <person name="Liu J.Z."/>
            <person name="Shao H.Z."/>
            <person name="Wang X."/>
            <person name="Wang C.C."/>
            <person name="Yang T.C."/>
            <person name="Huo Q.B."/>
            <person name="Li W."/>
            <person name="Chen H.Y."/>
            <person name="Chen S.E."/>
            <person name="Zhou L.G."/>
            <person name="Ni X.B."/>
            <person name="Tian J.H."/>
            <person name="Sheng Y."/>
            <person name="Liu T."/>
            <person name="Pan Y.S."/>
            <person name="Xia L.Y."/>
            <person name="Li J."/>
            <person name="Zhao F."/>
            <person name="Cao W.C."/>
        </authorList>
    </citation>
    <scope>NUCLEOTIDE SEQUENCE [LARGE SCALE GENOMIC DNA]</scope>
    <source>
        <strain evidence="4">HaeL-2018</strain>
    </source>
</reference>
<gene>
    <name evidence="4" type="ORF">HPB48_012523</name>
</gene>
<evidence type="ECO:0000313" key="5">
    <source>
        <dbReference type="Proteomes" id="UP000821853"/>
    </source>
</evidence>
<evidence type="ECO:0000256" key="2">
    <source>
        <dbReference type="SAM" id="MobiDB-lite"/>
    </source>
</evidence>
<evidence type="ECO:0000259" key="3">
    <source>
        <dbReference type="PROSITE" id="PS50158"/>
    </source>
</evidence>
<organism evidence="4 5">
    <name type="scientific">Haemaphysalis longicornis</name>
    <name type="common">Bush tick</name>
    <dbReference type="NCBI Taxonomy" id="44386"/>
    <lineage>
        <taxon>Eukaryota</taxon>
        <taxon>Metazoa</taxon>
        <taxon>Ecdysozoa</taxon>
        <taxon>Arthropoda</taxon>
        <taxon>Chelicerata</taxon>
        <taxon>Arachnida</taxon>
        <taxon>Acari</taxon>
        <taxon>Parasitiformes</taxon>
        <taxon>Ixodida</taxon>
        <taxon>Ixodoidea</taxon>
        <taxon>Ixodidae</taxon>
        <taxon>Haemaphysalinae</taxon>
        <taxon>Haemaphysalis</taxon>
    </lineage>
</organism>
<dbReference type="GO" id="GO:0003676">
    <property type="term" value="F:nucleic acid binding"/>
    <property type="evidence" value="ECO:0007669"/>
    <property type="project" value="InterPro"/>
</dbReference>
<protein>
    <recommendedName>
        <fullName evidence="3">CCHC-type domain-containing protein</fullName>
    </recommendedName>
</protein>
<evidence type="ECO:0000256" key="1">
    <source>
        <dbReference type="PROSITE-ProRule" id="PRU00047"/>
    </source>
</evidence>
<feature type="domain" description="CCHC-type" evidence="3">
    <location>
        <begin position="257"/>
        <end position="271"/>
    </location>
</feature>
<dbReference type="VEuPathDB" id="VectorBase:HLOH_043331"/>